<dbReference type="EMBL" id="MAYM02002388">
    <property type="protein sequence ID" value="RLM95327.1"/>
    <property type="molecule type" value="Genomic_DNA"/>
</dbReference>
<keyword evidence="11" id="KW-1185">Reference proteome</keyword>
<dbReference type="Proteomes" id="UP000285883">
    <property type="component" value="Unassembled WGS sequence"/>
</dbReference>
<dbReference type="EC" id="5.2.1.8" evidence="1"/>
<dbReference type="Proteomes" id="UP000284657">
    <property type="component" value="Unassembled WGS sequence"/>
</dbReference>
<dbReference type="EMBL" id="MBAD02002587">
    <property type="protein sequence ID" value="RLN46253.1"/>
    <property type="molecule type" value="Genomic_DNA"/>
</dbReference>
<dbReference type="Proteomes" id="UP000785171">
    <property type="component" value="Unassembled WGS sequence"/>
</dbReference>
<dbReference type="PRINTS" id="PR00153">
    <property type="entry name" value="CSAPPISMRASE"/>
</dbReference>
<dbReference type="GO" id="GO:0003755">
    <property type="term" value="F:peptidyl-prolyl cis-trans isomerase activity"/>
    <property type="evidence" value="ECO:0007669"/>
    <property type="project" value="UniProtKB-UniRule"/>
</dbReference>
<dbReference type="InterPro" id="IPR029000">
    <property type="entry name" value="Cyclophilin-like_dom_sf"/>
</dbReference>
<evidence type="ECO:0000313" key="10">
    <source>
        <dbReference type="Proteomes" id="UP000284657"/>
    </source>
</evidence>
<evidence type="ECO:0000313" key="3">
    <source>
        <dbReference type="EMBL" id="KAG2502779.1"/>
    </source>
</evidence>
<dbReference type="EMBL" id="MBDO02000031">
    <property type="protein sequence ID" value="RLN66816.1"/>
    <property type="molecule type" value="Genomic_DNA"/>
</dbReference>
<sequence length="246" mass="26482">MAAYARSQLVRDAGYAMSRGGARGWGWYHRSLAKMNAPEAAAVAYDAVAPTPAQPRPRAFLDVSIGGAKAERIVVELAKDIVPQTASNFLKMCTDGFKSSLGEGSYKSSKFHNVTKGVYLVGGDVLNGDGTGGHAALEQNKRYFDDENFALQFSEEGVLGMANAGVNKNASQFFISLAPLPHLNGRNVAFGKVVEGKNVLKSIESVYCVQHKPLTDVEIVSCGVLIVQLGGFEEMRKSVQNLLYMD</sequence>
<dbReference type="EMBL" id="JPWU03001163">
    <property type="protein sequence ID" value="KAG2502779.1"/>
    <property type="molecule type" value="Genomic_DNA"/>
</dbReference>
<evidence type="ECO:0000259" key="2">
    <source>
        <dbReference type="PROSITE" id="PS50072"/>
    </source>
</evidence>
<protein>
    <recommendedName>
        <fullName evidence="1">Peptidyl-prolyl cis-trans isomerase</fullName>
        <shortName evidence="1">PPIase</shortName>
        <ecNumber evidence="1">5.2.1.8</ecNumber>
    </recommendedName>
</protein>
<reference evidence="3" key="1">
    <citation type="journal article" date="2015" name="Genom Data">
        <title>Genome sequences of six Phytophthora species associated with forests in New Zealand.</title>
        <authorList>
            <person name="Studholme D.J."/>
            <person name="McDougal R.L."/>
            <person name="Sambles C."/>
            <person name="Hansen E."/>
            <person name="Hardy G."/>
            <person name="Grant M."/>
            <person name="Ganley R.J."/>
            <person name="Williams N.M."/>
        </authorList>
    </citation>
    <scope>NUCLEOTIDE SEQUENCE</scope>
    <source>
        <strain evidence="4">NZFS 2646</strain>
        <strain evidence="3">NZFS 3630</strain>
    </source>
</reference>
<dbReference type="GO" id="GO:0016018">
    <property type="term" value="F:cyclosporin A binding"/>
    <property type="evidence" value="ECO:0007669"/>
    <property type="project" value="TreeGrafter"/>
</dbReference>
<feature type="domain" description="PPIase cyclophilin-type" evidence="2">
    <location>
        <begin position="60"/>
        <end position="224"/>
    </location>
</feature>
<evidence type="ECO:0000313" key="8">
    <source>
        <dbReference type="EMBL" id="RLN81069.1"/>
    </source>
</evidence>
<evidence type="ECO:0000313" key="5">
    <source>
        <dbReference type="EMBL" id="RLM95327.1"/>
    </source>
</evidence>
<reference evidence="9 10" key="2">
    <citation type="submission" date="2018-07" db="EMBL/GenBank/DDBJ databases">
        <title>Genome sequencing of oomycete isolates from Chile give support for New Zealand origin for Phytophthora kernoviae and make available the first Nothophytophthora sp. genome.</title>
        <authorList>
            <person name="Studholme D.J."/>
            <person name="Sanfuentes E."/>
            <person name="Panda P."/>
            <person name="Hill R."/>
            <person name="Sambles C."/>
            <person name="Grant M."/>
            <person name="Williams N.M."/>
            <person name="Mcdougal R.L."/>
        </authorList>
    </citation>
    <scope>NUCLEOTIDE SEQUENCE [LARGE SCALE GENOMIC DNA]</scope>
    <source>
        <strain evidence="5">Chile2</strain>
        <strain evidence="8">Chile4</strain>
        <strain evidence="7">Chile6</strain>
        <strain evidence="6">Chile7</strain>
    </source>
</reference>
<dbReference type="EMBL" id="MBDN02000089">
    <property type="protein sequence ID" value="RLN81069.1"/>
    <property type="molecule type" value="Genomic_DNA"/>
</dbReference>
<dbReference type="EMBL" id="JPWV03000296">
    <property type="protein sequence ID" value="KAG2518617.1"/>
    <property type="molecule type" value="Genomic_DNA"/>
</dbReference>
<dbReference type="OrthoDB" id="193499at2759"/>
<dbReference type="Proteomes" id="UP000285624">
    <property type="component" value="Unassembled WGS sequence"/>
</dbReference>
<dbReference type="AlphaFoldDB" id="A0A3F2S038"/>
<evidence type="ECO:0000256" key="1">
    <source>
        <dbReference type="RuleBase" id="RU363019"/>
    </source>
</evidence>
<proteinExistence type="inferred from homology"/>
<dbReference type="GO" id="GO:0005737">
    <property type="term" value="C:cytoplasm"/>
    <property type="evidence" value="ECO:0007669"/>
    <property type="project" value="TreeGrafter"/>
</dbReference>
<dbReference type="SUPFAM" id="SSF50891">
    <property type="entry name" value="Cyclophilin-like"/>
    <property type="match status" value="1"/>
</dbReference>
<gene>
    <name evidence="5" type="ORF">BBI17_003212</name>
    <name evidence="6" type="ORF">BBJ29_005356</name>
    <name evidence="8" type="ORF">BBO99_00003993</name>
    <name evidence="7" type="ORF">BBP00_00001979</name>
    <name evidence="4" type="ORF">JM16_006323</name>
    <name evidence="3" type="ORF">JM18_009542</name>
</gene>
<dbReference type="Pfam" id="PF00160">
    <property type="entry name" value="Pro_isomerase"/>
    <property type="match status" value="1"/>
</dbReference>
<comment type="catalytic activity">
    <reaction evidence="1">
        <text>[protein]-peptidylproline (omega=180) = [protein]-peptidylproline (omega=0)</text>
        <dbReference type="Rhea" id="RHEA:16237"/>
        <dbReference type="Rhea" id="RHEA-COMP:10747"/>
        <dbReference type="Rhea" id="RHEA-COMP:10748"/>
        <dbReference type="ChEBI" id="CHEBI:83833"/>
        <dbReference type="ChEBI" id="CHEBI:83834"/>
        <dbReference type="EC" id="5.2.1.8"/>
    </reaction>
</comment>
<dbReference type="Proteomes" id="UP000792063">
    <property type="component" value="Unassembled WGS sequence"/>
</dbReference>
<keyword evidence="1" id="KW-0413">Isomerase</keyword>
<comment type="function">
    <text evidence="1">PPIases accelerate the folding of proteins. It catalyzes the cis-trans isomerization of proline imidic peptide bonds in oligopeptides.</text>
</comment>
<accession>A0A3F2S038</accession>
<name>A0A3F2S038_9STRA</name>
<dbReference type="InterPro" id="IPR002130">
    <property type="entry name" value="Cyclophilin-type_PPIase_dom"/>
</dbReference>
<dbReference type="GO" id="GO:0006457">
    <property type="term" value="P:protein folding"/>
    <property type="evidence" value="ECO:0007669"/>
    <property type="project" value="TreeGrafter"/>
</dbReference>
<comment type="similarity">
    <text evidence="1">Belongs to the cyclophilin-type PPIase family.</text>
</comment>
<dbReference type="PANTHER" id="PTHR11071:SF561">
    <property type="entry name" value="PEPTIDYL-PROLYL CIS-TRANS ISOMERASE D-RELATED"/>
    <property type="match status" value="1"/>
</dbReference>
<reference evidence="3" key="3">
    <citation type="submission" date="2020-06" db="EMBL/GenBank/DDBJ databases">
        <authorList>
            <person name="Studholme D.J."/>
        </authorList>
    </citation>
    <scope>NUCLEOTIDE SEQUENCE</scope>
    <source>
        <strain evidence="4">NZFS 2646</strain>
        <strain evidence="3">NZFS 3630</strain>
    </source>
</reference>
<dbReference type="PANTHER" id="PTHR11071">
    <property type="entry name" value="PEPTIDYL-PROLYL CIS-TRANS ISOMERASE"/>
    <property type="match status" value="1"/>
</dbReference>
<evidence type="ECO:0000313" key="6">
    <source>
        <dbReference type="EMBL" id="RLN46253.1"/>
    </source>
</evidence>
<keyword evidence="1" id="KW-0697">Rotamase</keyword>
<dbReference type="Proteomes" id="UP000277300">
    <property type="component" value="Unassembled WGS sequence"/>
</dbReference>
<evidence type="ECO:0000313" key="9">
    <source>
        <dbReference type="Proteomes" id="UP000277300"/>
    </source>
</evidence>
<evidence type="ECO:0000313" key="4">
    <source>
        <dbReference type="EMBL" id="KAG2518617.1"/>
    </source>
</evidence>
<dbReference type="STRING" id="325452.A0A3F2S038"/>
<dbReference type="Gene3D" id="2.40.100.10">
    <property type="entry name" value="Cyclophilin-like"/>
    <property type="match status" value="1"/>
</dbReference>
<evidence type="ECO:0000313" key="7">
    <source>
        <dbReference type="EMBL" id="RLN66816.1"/>
    </source>
</evidence>
<comment type="caution">
    <text evidence="7">The sequence shown here is derived from an EMBL/GenBank/DDBJ whole genome shotgun (WGS) entry which is preliminary data.</text>
</comment>
<dbReference type="PROSITE" id="PS50072">
    <property type="entry name" value="CSA_PPIASE_2"/>
    <property type="match status" value="1"/>
</dbReference>
<organism evidence="7 9">
    <name type="scientific">Phytophthora kernoviae</name>
    <dbReference type="NCBI Taxonomy" id="325452"/>
    <lineage>
        <taxon>Eukaryota</taxon>
        <taxon>Sar</taxon>
        <taxon>Stramenopiles</taxon>
        <taxon>Oomycota</taxon>
        <taxon>Peronosporomycetes</taxon>
        <taxon>Peronosporales</taxon>
        <taxon>Peronosporaceae</taxon>
        <taxon>Phytophthora</taxon>
    </lineage>
</organism>
<evidence type="ECO:0000313" key="11">
    <source>
        <dbReference type="Proteomes" id="UP000285624"/>
    </source>
</evidence>